<dbReference type="AlphaFoldDB" id="A0A923RQT2"/>
<feature type="transmembrane region" description="Helical" evidence="1">
    <location>
        <begin position="6"/>
        <end position="22"/>
    </location>
</feature>
<dbReference type="Gene3D" id="3.30.565.10">
    <property type="entry name" value="Histidine kinase-like ATPase, C-terminal domain"/>
    <property type="match status" value="1"/>
</dbReference>
<reference evidence="3" key="1">
    <citation type="submission" date="2020-08" db="EMBL/GenBank/DDBJ databases">
        <title>Genome public.</title>
        <authorList>
            <person name="Liu C."/>
            <person name="Sun Q."/>
        </authorList>
    </citation>
    <scope>NUCLEOTIDE SEQUENCE</scope>
    <source>
        <strain evidence="3">NSJ-55</strain>
    </source>
</reference>
<dbReference type="GO" id="GO:0042802">
    <property type="term" value="F:identical protein binding"/>
    <property type="evidence" value="ECO:0007669"/>
    <property type="project" value="TreeGrafter"/>
</dbReference>
<keyword evidence="1" id="KW-0472">Membrane</keyword>
<dbReference type="PANTHER" id="PTHR40448">
    <property type="entry name" value="TWO-COMPONENT SENSOR HISTIDINE KINASE"/>
    <property type="match status" value="1"/>
</dbReference>
<feature type="transmembrane region" description="Helical" evidence="1">
    <location>
        <begin position="34"/>
        <end position="53"/>
    </location>
</feature>
<gene>
    <name evidence="3" type="ORF">H8S37_08600</name>
</gene>
<organism evidence="3 4">
    <name type="scientific">Mediterraneibacter hominis</name>
    <dbReference type="NCBI Taxonomy" id="2763054"/>
    <lineage>
        <taxon>Bacteria</taxon>
        <taxon>Bacillati</taxon>
        <taxon>Bacillota</taxon>
        <taxon>Clostridia</taxon>
        <taxon>Lachnospirales</taxon>
        <taxon>Lachnospiraceae</taxon>
        <taxon>Mediterraneibacter</taxon>
    </lineage>
</organism>
<evidence type="ECO:0000256" key="1">
    <source>
        <dbReference type="SAM" id="Phobius"/>
    </source>
</evidence>
<dbReference type="PANTHER" id="PTHR40448:SF1">
    <property type="entry name" value="TWO-COMPONENT SENSOR HISTIDINE KINASE"/>
    <property type="match status" value="1"/>
</dbReference>
<protein>
    <submittedName>
        <fullName evidence="3">Sensor histidine kinase</fullName>
    </submittedName>
</protein>
<dbReference type="RefSeq" id="WP_186875564.1">
    <property type="nucleotide sequence ID" value="NZ_JACOPF010000001.1"/>
</dbReference>
<keyword evidence="4" id="KW-1185">Reference proteome</keyword>
<dbReference type="Proteomes" id="UP000652477">
    <property type="component" value="Unassembled WGS sequence"/>
</dbReference>
<dbReference type="SUPFAM" id="SSF55874">
    <property type="entry name" value="ATPase domain of HSP90 chaperone/DNA topoisomerase II/histidine kinase"/>
    <property type="match status" value="1"/>
</dbReference>
<comment type="caution">
    <text evidence="3">The sequence shown here is derived from an EMBL/GenBank/DDBJ whole genome shotgun (WGS) entry which is preliminary data.</text>
</comment>
<dbReference type="Pfam" id="PF14501">
    <property type="entry name" value="HATPase_c_5"/>
    <property type="match status" value="1"/>
</dbReference>
<keyword evidence="3" id="KW-0808">Transferase</keyword>
<dbReference type="EMBL" id="JACOPF010000001">
    <property type="protein sequence ID" value="MBC5688983.1"/>
    <property type="molecule type" value="Genomic_DNA"/>
</dbReference>
<keyword evidence="3" id="KW-0418">Kinase</keyword>
<feature type="transmembrane region" description="Helical" evidence="1">
    <location>
        <begin position="120"/>
        <end position="146"/>
    </location>
</feature>
<feature type="transmembrane region" description="Helical" evidence="1">
    <location>
        <begin position="86"/>
        <end position="108"/>
    </location>
</feature>
<keyword evidence="1" id="KW-0812">Transmembrane</keyword>
<sequence>MIDTVNSWICEIALLTSGFIYIRTIEKREKFRRAALLDAAIFLILAGILIYIVKTEISFGNLFMRMLEFLVIVHFMCVARKLSVKAGIYYAIWAFMSWQILYEIWFMIEVSREYFFKENFIVSVWIECMVFLAGYLIAAFTIAKWMPEKGRKKIGPRQLSAACLTFCVFECIAFAQQNRALTENVERWSILHVSQVLLAVVLYLQNELFKKSEMRQELDMLNFLWKKEQEQYLLSKENIALINQKCHDLKHQIRAIRQLKQEDMEQYLKEMEESIQIYEAIVKTGNEVLDTILTEKSLYCRRHGVTISCVADGTLLDFIQTVDLYAILGNAVDNAVEAVEKFQEKEKRQIDILIYKEKKFLVINVVNPIKENLVYEEEGTFPITTKKDKHYHGFGLRSIEHMAKKYGGCVNIHEEDGCFSLTILIPLPEEREPHRSHF</sequence>
<keyword evidence="1" id="KW-1133">Transmembrane helix</keyword>
<evidence type="ECO:0000259" key="2">
    <source>
        <dbReference type="Pfam" id="PF14501"/>
    </source>
</evidence>
<accession>A0A923RQT2</accession>
<feature type="transmembrane region" description="Helical" evidence="1">
    <location>
        <begin position="59"/>
        <end position="79"/>
    </location>
</feature>
<dbReference type="GO" id="GO:0016301">
    <property type="term" value="F:kinase activity"/>
    <property type="evidence" value="ECO:0007669"/>
    <property type="project" value="UniProtKB-KW"/>
</dbReference>
<feature type="domain" description="Sensor histidine kinase NatK-like C-terminal" evidence="2">
    <location>
        <begin position="320"/>
        <end position="426"/>
    </location>
</feature>
<evidence type="ECO:0000313" key="4">
    <source>
        <dbReference type="Proteomes" id="UP000652477"/>
    </source>
</evidence>
<evidence type="ECO:0000313" key="3">
    <source>
        <dbReference type="EMBL" id="MBC5688983.1"/>
    </source>
</evidence>
<proteinExistence type="predicted"/>
<dbReference type="InterPro" id="IPR032834">
    <property type="entry name" value="NatK-like_C"/>
</dbReference>
<dbReference type="InterPro" id="IPR036890">
    <property type="entry name" value="HATPase_C_sf"/>
</dbReference>
<dbReference type="CDD" id="cd16935">
    <property type="entry name" value="HATPase_AgrC-ComD-like"/>
    <property type="match status" value="1"/>
</dbReference>
<name>A0A923RQT2_9FIRM</name>